<dbReference type="EMBL" id="BART01026301">
    <property type="protein sequence ID" value="GAG95258.1"/>
    <property type="molecule type" value="Genomic_DNA"/>
</dbReference>
<gene>
    <name evidence="1" type="ORF">S01H4_46960</name>
</gene>
<organism evidence="1">
    <name type="scientific">marine sediment metagenome</name>
    <dbReference type="NCBI Taxonomy" id="412755"/>
    <lineage>
        <taxon>unclassified sequences</taxon>
        <taxon>metagenomes</taxon>
        <taxon>ecological metagenomes</taxon>
    </lineage>
</organism>
<name>X1CG65_9ZZZZ</name>
<evidence type="ECO:0000313" key="1">
    <source>
        <dbReference type="EMBL" id="GAG95258.1"/>
    </source>
</evidence>
<reference evidence="1" key="1">
    <citation type="journal article" date="2014" name="Front. Microbiol.">
        <title>High frequency of phylogenetically diverse reductive dehalogenase-homologous genes in deep subseafloor sedimentary metagenomes.</title>
        <authorList>
            <person name="Kawai M."/>
            <person name="Futagami T."/>
            <person name="Toyoda A."/>
            <person name="Takaki Y."/>
            <person name="Nishi S."/>
            <person name="Hori S."/>
            <person name="Arai W."/>
            <person name="Tsubouchi T."/>
            <person name="Morono Y."/>
            <person name="Uchiyama I."/>
            <person name="Ito T."/>
            <person name="Fujiyama A."/>
            <person name="Inagaki F."/>
            <person name="Takami H."/>
        </authorList>
    </citation>
    <scope>NUCLEOTIDE SEQUENCE</scope>
    <source>
        <strain evidence="1">Expedition CK06-06</strain>
    </source>
</reference>
<sequence length="40" mass="4483">MPITGIKKSCYTIAISQNLGADNMRMEKSRIFGTMEFSDP</sequence>
<accession>X1CG65</accession>
<comment type="caution">
    <text evidence="1">The sequence shown here is derived from an EMBL/GenBank/DDBJ whole genome shotgun (WGS) entry which is preliminary data.</text>
</comment>
<feature type="non-terminal residue" evidence="1">
    <location>
        <position position="40"/>
    </location>
</feature>
<protein>
    <submittedName>
        <fullName evidence="1">Uncharacterized protein</fullName>
    </submittedName>
</protein>
<dbReference type="AlphaFoldDB" id="X1CG65"/>
<proteinExistence type="predicted"/>